<accession>A0A8S5MAL4</accession>
<organism evidence="1">
    <name type="scientific">Myoviridae sp. ctRPH1</name>
    <dbReference type="NCBI Taxonomy" id="2826650"/>
    <lineage>
        <taxon>Viruses</taxon>
        <taxon>Duplodnaviria</taxon>
        <taxon>Heunggongvirae</taxon>
        <taxon>Uroviricota</taxon>
        <taxon>Caudoviricetes</taxon>
    </lineage>
</organism>
<protein>
    <submittedName>
        <fullName evidence="1">Uncharacterized protein</fullName>
    </submittedName>
</protein>
<sequence length="47" mass="5346">MLYRTLVALIRNGRTAGLREKIDIFFAADRITEEQYTALVDMLTKGA</sequence>
<dbReference type="EMBL" id="BK014862">
    <property type="protein sequence ID" value="DAD79276.1"/>
    <property type="molecule type" value="Genomic_DNA"/>
</dbReference>
<evidence type="ECO:0000313" key="1">
    <source>
        <dbReference type="EMBL" id="DAD79276.1"/>
    </source>
</evidence>
<name>A0A8S5MAL4_9CAUD</name>
<proteinExistence type="predicted"/>
<reference evidence="1" key="1">
    <citation type="journal article" date="2021" name="Proc. Natl. Acad. Sci. U.S.A.">
        <title>A Catalog of Tens of Thousands of Viruses from Human Metagenomes Reveals Hidden Associations with Chronic Diseases.</title>
        <authorList>
            <person name="Tisza M.J."/>
            <person name="Buck C.B."/>
        </authorList>
    </citation>
    <scope>NUCLEOTIDE SEQUENCE</scope>
    <source>
        <strain evidence="1">CtRPH1</strain>
    </source>
</reference>